<accession>A0A183T2H5</accession>
<evidence type="ECO:0000256" key="6">
    <source>
        <dbReference type="ARBA" id="ARBA00022490"/>
    </source>
</evidence>
<dbReference type="GO" id="GO:0005634">
    <property type="term" value="C:nucleus"/>
    <property type="evidence" value="ECO:0007669"/>
    <property type="project" value="UniProtKB-SubCell"/>
</dbReference>
<reference evidence="14" key="1">
    <citation type="submission" date="2016-06" db="UniProtKB">
        <authorList>
            <consortium name="WormBaseParasite"/>
        </authorList>
    </citation>
    <scope>IDENTIFICATION</scope>
</reference>
<protein>
    <recommendedName>
        <fullName evidence="5 12">ADP-ribosylation factor-like protein 2-binding protein</fullName>
        <shortName evidence="12">ARF-like 2-binding protein</shortName>
    </recommendedName>
</protein>
<dbReference type="GO" id="GO:0005813">
    <property type="term" value="C:centrosome"/>
    <property type="evidence" value="ECO:0007669"/>
    <property type="project" value="UniProtKB-SubCell"/>
</dbReference>
<keyword evidence="10 12" id="KW-0539">Nucleus</keyword>
<evidence type="ECO:0000256" key="10">
    <source>
        <dbReference type="ARBA" id="ARBA00023242"/>
    </source>
</evidence>
<keyword evidence="11 12" id="KW-0966">Cell projection</keyword>
<dbReference type="AlphaFoldDB" id="A0A183T2H5"/>
<dbReference type="Pfam" id="PF11527">
    <property type="entry name" value="ARL2_Bind_BART"/>
    <property type="match status" value="1"/>
</dbReference>
<dbReference type="PANTHER" id="PTHR15487">
    <property type="entry name" value="ADP-RIBOSYLATION FACTOR-LIKE PROTEIN 2-BINDING PROTEIN"/>
    <property type="match status" value="1"/>
</dbReference>
<dbReference type="InterPro" id="IPR038849">
    <property type="entry name" value="ARL2BP"/>
</dbReference>
<evidence type="ECO:0000256" key="2">
    <source>
        <dbReference type="ARBA" id="ARBA00004123"/>
    </source>
</evidence>
<dbReference type="PANTHER" id="PTHR15487:SF4">
    <property type="entry name" value="ADP-RIBOSYLATION FACTOR-LIKE PROTEIN 2-BINDING PROTEIN"/>
    <property type="match status" value="1"/>
</dbReference>
<dbReference type="GO" id="GO:0051457">
    <property type="term" value="P:maintenance of protein location in nucleus"/>
    <property type="evidence" value="ECO:0007669"/>
    <property type="project" value="TreeGrafter"/>
</dbReference>
<evidence type="ECO:0000256" key="3">
    <source>
        <dbReference type="ARBA" id="ARBA00004300"/>
    </source>
</evidence>
<evidence type="ECO:0000256" key="11">
    <source>
        <dbReference type="ARBA" id="ARBA00023273"/>
    </source>
</evidence>
<keyword evidence="6 12" id="KW-0963">Cytoplasm</keyword>
<evidence type="ECO:0000256" key="12">
    <source>
        <dbReference type="RuleBase" id="RU367099"/>
    </source>
</evidence>
<evidence type="ECO:0000256" key="7">
    <source>
        <dbReference type="ARBA" id="ARBA00023069"/>
    </source>
</evidence>
<dbReference type="InterPro" id="IPR023379">
    <property type="entry name" value="BART_dom"/>
</dbReference>
<evidence type="ECO:0000313" key="14">
    <source>
        <dbReference type="WBParaSite" id="SSLN_0001108901-mRNA-1"/>
    </source>
</evidence>
<dbReference type="Gene3D" id="1.20.1520.10">
    <property type="entry name" value="ADP-ribosylation factor-like 2-binding protein, domain"/>
    <property type="match status" value="1"/>
</dbReference>
<evidence type="ECO:0000259" key="13">
    <source>
        <dbReference type="Pfam" id="PF11527"/>
    </source>
</evidence>
<organism evidence="14">
    <name type="scientific">Schistocephalus solidus</name>
    <name type="common">Tapeworm</name>
    <dbReference type="NCBI Taxonomy" id="70667"/>
    <lineage>
        <taxon>Eukaryota</taxon>
        <taxon>Metazoa</taxon>
        <taxon>Spiralia</taxon>
        <taxon>Lophotrochozoa</taxon>
        <taxon>Platyhelminthes</taxon>
        <taxon>Cestoda</taxon>
        <taxon>Eucestoda</taxon>
        <taxon>Diphyllobothriidea</taxon>
        <taxon>Diphyllobothriidae</taxon>
        <taxon>Schistocephalus</taxon>
    </lineage>
</organism>
<dbReference type="GO" id="GO:0005929">
    <property type="term" value="C:cilium"/>
    <property type="evidence" value="ECO:0007669"/>
    <property type="project" value="UniProtKB-UniRule"/>
</dbReference>
<comment type="similarity">
    <text evidence="4 12">Belongs to the ARL2BP family.</text>
</comment>
<sequence length="88" mass="10469">LFEDIDENKLCYTEIHNKYVHAFFFLDLLFYRNKNDALDGEVFEMLITFTDFMAFKELMIDYKKVILSFHVHSVFVTNKSPELGGFVD</sequence>
<dbReference type="GO" id="GO:0005758">
    <property type="term" value="C:mitochondrial intermembrane space"/>
    <property type="evidence" value="ECO:0007669"/>
    <property type="project" value="UniProtKB-SubCell"/>
</dbReference>
<evidence type="ECO:0000256" key="4">
    <source>
        <dbReference type="ARBA" id="ARBA00009880"/>
    </source>
</evidence>
<keyword evidence="9 12" id="KW-0206">Cytoskeleton</keyword>
<feature type="domain" description="BART" evidence="13">
    <location>
        <begin position="32"/>
        <end position="64"/>
    </location>
</feature>
<evidence type="ECO:0000256" key="9">
    <source>
        <dbReference type="ARBA" id="ARBA00023212"/>
    </source>
</evidence>
<name>A0A183T2H5_SCHSO</name>
<dbReference type="WBParaSite" id="SSLN_0001108901-mRNA-1">
    <property type="protein sequence ID" value="SSLN_0001108901-mRNA-1"/>
    <property type="gene ID" value="SSLN_0001108901"/>
</dbReference>
<keyword evidence="7 12" id="KW-0969">Cilium</keyword>
<keyword evidence="8 12" id="KW-0496">Mitochondrion</keyword>
<evidence type="ECO:0000256" key="1">
    <source>
        <dbReference type="ARBA" id="ARBA00004120"/>
    </source>
</evidence>
<comment type="function">
    <text evidence="12">Plays a role as an effector of the ADP-ribosylation factor-like protein 2, ARL2.</text>
</comment>
<evidence type="ECO:0000256" key="5">
    <source>
        <dbReference type="ARBA" id="ARBA00014849"/>
    </source>
</evidence>
<dbReference type="InterPro" id="IPR042541">
    <property type="entry name" value="BART_sf"/>
</dbReference>
<evidence type="ECO:0000256" key="8">
    <source>
        <dbReference type="ARBA" id="ARBA00023128"/>
    </source>
</evidence>
<proteinExistence type="inferred from homology"/>
<comment type="subcellular location">
    <subcellularLocation>
        <location evidence="1 12">Cytoplasm</location>
        <location evidence="1 12">Cytoskeleton</location>
        <location evidence="1 12">Cilium basal body</location>
    </subcellularLocation>
    <subcellularLocation>
        <location evidence="3 12">Cytoplasm</location>
        <location evidence="3 12">Cytoskeleton</location>
        <location evidence="3 12">Microtubule organizing center</location>
        <location evidence="3 12">Centrosome</location>
    </subcellularLocation>
    <subcellularLocation>
        <location evidence="12">Cytoplasm</location>
    </subcellularLocation>
    <subcellularLocation>
        <location evidence="2 12">Nucleus</location>
    </subcellularLocation>
    <subcellularLocation>
        <location evidence="12">Mitochondrion intermembrane space</location>
    </subcellularLocation>
</comment>